<evidence type="ECO:0000256" key="7">
    <source>
        <dbReference type="ARBA" id="ARBA00022840"/>
    </source>
</evidence>
<dbReference type="PRINTS" id="PR00344">
    <property type="entry name" value="BCTRLSENSOR"/>
</dbReference>
<dbReference type="Gene3D" id="1.10.287.130">
    <property type="match status" value="2"/>
</dbReference>
<name>F8GVM0_CUPNN</name>
<dbReference type="Pfam" id="PF02518">
    <property type="entry name" value="HATPase_c"/>
    <property type="match status" value="2"/>
</dbReference>
<dbReference type="CDD" id="cd00130">
    <property type="entry name" value="PAS"/>
    <property type="match status" value="2"/>
</dbReference>
<evidence type="ECO:0000256" key="4">
    <source>
        <dbReference type="ARBA" id="ARBA00022679"/>
    </source>
</evidence>
<accession>F8GVM0</accession>
<dbReference type="SMART" id="SM00086">
    <property type="entry name" value="PAC"/>
    <property type="match status" value="2"/>
</dbReference>
<dbReference type="GO" id="GO:0000155">
    <property type="term" value="F:phosphorelay sensor kinase activity"/>
    <property type="evidence" value="ECO:0007669"/>
    <property type="project" value="InterPro"/>
</dbReference>
<dbReference type="SUPFAM" id="SSF52172">
    <property type="entry name" value="CheY-like"/>
    <property type="match status" value="1"/>
</dbReference>
<dbReference type="SMART" id="SM00387">
    <property type="entry name" value="HATPase_c"/>
    <property type="match status" value="2"/>
</dbReference>
<dbReference type="PANTHER" id="PTHR43547:SF2">
    <property type="entry name" value="HYBRID SIGNAL TRANSDUCTION HISTIDINE KINASE C"/>
    <property type="match status" value="1"/>
</dbReference>
<dbReference type="Pfam" id="PF00512">
    <property type="entry name" value="HisKA"/>
    <property type="match status" value="2"/>
</dbReference>
<dbReference type="Pfam" id="PF08448">
    <property type="entry name" value="PAS_4"/>
    <property type="match status" value="1"/>
</dbReference>
<dbReference type="InterPro" id="IPR003661">
    <property type="entry name" value="HisK_dim/P_dom"/>
</dbReference>
<feature type="domain" description="PAC" evidence="14">
    <location>
        <begin position="720"/>
        <end position="772"/>
    </location>
</feature>
<dbReference type="PROSITE" id="PS50113">
    <property type="entry name" value="PAC"/>
    <property type="match status" value="2"/>
</dbReference>
<dbReference type="AlphaFoldDB" id="F8GVM0"/>
<gene>
    <name evidence="15" type="primary">nodV2</name>
    <name evidence="15" type="ordered locus">CNE_BB1p12390</name>
</gene>
<dbReference type="PROSITE" id="PS50109">
    <property type="entry name" value="HIS_KIN"/>
    <property type="match status" value="2"/>
</dbReference>
<dbReference type="GO" id="GO:0042802">
    <property type="term" value="F:identical protein binding"/>
    <property type="evidence" value="ECO:0007669"/>
    <property type="project" value="UniProtKB-ARBA"/>
</dbReference>
<dbReference type="InterPro" id="IPR001789">
    <property type="entry name" value="Sig_transdc_resp-reg_receiver"/>
</dbReference>
<keyword evidence="3 9" id="KW-0597">Phosphoprotein</keyword>
<dbReference type="CDD" id="cd00082">
    <property type="entry name" value="HisKA"/>
    <property type="match status" value="2"/>
</dbReference>
<evidence type="ECO:0000256" key="10">
    <source>
        <dbReference type="SAM" id="Coils"/>
    </source>
</evidence>
<dbReference type="InterPro" id="IPR000700">
    <property type="entry name" value="PAS-assoc_C"/>
</dbReference>
<dbReference type="NCBIfam" id="TIGR00229">
    <property type="entry name" value="sensory_box"/>
    <property type="match status" value="2"/>
</dbReference>
<dbReference type="PROSITE" id="PS50110">
    <property type="entry name" value="RESPONSE_REGULATORY"/>
    <property type="match status" value="1"/>
</dbReference>
<keyword evidence="4 15" id="KW-0808">Transferase</keyword>
<dbReference type="FunFam" id="1.10.287.130:FF:000045">
    <property type="entry name" value="Two-component system sensor histidine kinase/response regulator"/>
    <property type="match status" value="1"/>
</dbReference>
<feature type="domain" description="Histidine kinase" evidence="11">
    <location>
        <begin position="223"/>
        <end position="441"/>
    </location>
</feature>
<keyword evidence="8" id="KW-0902">Two-component regulatory system</keyword>
<dbReference type="SMART" id="SM00091">
    <property type="entry name" value="PAS"/>
    <property type="match status" value="2"/>
</dbReference>
<keyword evidence="7" id="KW-0067">ATP-binding</keyword>
<evidence type="ECO:0000259" key="11">
    <source>
        <dbReference type="PROSITE" id="PS50109"/>
    </source>
</evidence>
<dbReference type="InterPro" id="IPR035965">
    <property type="entry name" value="PAS-like_dom_sf"/>
</dbReference>
<evidence type="ECO:0000256" key="3">
    <source>
        <dbReference type="ARBA" id="ARBA00022553"/>
    </source>
</evidence>
<feature type="domain" description="PAS" evidence="13">
    <location>
        <begin position="646"/>
        <end position="716"/>
    </location>
</feature>
<comment type="catalytic activity">
    <reaction evidence="1">
        <text>ATP + protein L-histidine = ADP + protein N-phospho-L-histidine.</text>
        <dbReference type="EC" id="2.7.13.3"/>
    </reaction>
</comment>
<keyword evidence="15" id="KW-0614">Plasmid</keyword>
<dbReference type="PANTHER" id="PTHR43547">
    <property type="entry name" value="TWO-COMPONENT HISTIDINE KINASE"/>
    <property type="match status" value="1"/>
</dbReference>
<dbReference type="InterPro" id="IPR011006">
    <property type="entry name" value="CheY-like_superfamily"/>
</dbReference>
<dbReference type="EC" id="2.7.13.3" evidence="2"/>
<dbReference type="InterPro" id="IPR001610">
    <property type="entry name" value="PAC"/>
</dbReference>
<dbReference type="Pfam" id="PF13426">
    <property type="entry name" value="PAS_9"/>
    <property type="match status" value="1"/>
</dbReference>
<dbReference type="SUPFAM" id="SSF55785">
    <property type="entry name" value="PYP-like sensor domain (PAS domain)"/>
    <property type="match status" value="2"/>
</dbReference>
<geneLocation type="plasmid" evidence="15 16">
    <name>pBB1</name>
</geneLocation>
<evidence type="ECO:0000259" key="14">
    <source>
        <dbReference type="PROSITE" id="PS50113"/>
    </source>
</evidence>
<dbReference type="Gene3D" id="3.30.565.10">
    <property type="entry name" value="Histidine kinase-like ATPase, C-terminal domain"/>
    <property type="match status" value="2"/>
</dbReference>
<feature type="domain" description="Histidine kinase" evidence="11">
    <location>
        <begin position="792"/>
        <end position="1008"/>
    </location>
</feature>
<dbReference type="SUPFAM" id="SSF55874">
    <property type="entry name" value="ATPase domain of HSP90 chaperone/DNA topoisomerase II/histidine kinase"/>
    <property type="match status" value="2"/>
</dbReference>
<dbReference type="KEGG" id="cnc:CNE_BB1p12390"/>
<evidence type="ECO:0000259" key="12">
    <source>
        <dbReference type="PROSITE" id="PS50110"/>
    </source>
</evidence>
<dbReference type="GO" id="GO:0005524">
    <property type="term" value="F:ATP binding"/>
    <property type="evidence" value="ECO:0007669"/>
    <property type="project" value="UniProtKB-KW"/>
</dbReference>
<sequence>MVYNTSEISGNLQRLQRSVNAGRFLRMIPQRHRNRTMQTINPQLFSHGQTLRVGGVTLRATDGLRTHREKLARIVLDQMYQFVGLLDADGLTLEINEAALAGAGIRLDDIQGKPFWEARWWCVSKQTQECAQDAIERACRGEFVRFDVEVYGRTGGEETIIVDFSLLPVKDRRNEVMFLLAEARNITEKKRSEAEIVRKNEELQQLLDKIRQIDALKSDFFAKVSHELRTPLALILGPAESLIAGSDNLNEQQRRDLTVIRRNATTLLKHVNDLLDLAKLDAGKISLDYARIDVAHTVRAVAAHFDTLAPQRSYSYVVALPEACEAEVDPQKFERIVLNLLSNAFKFTPPGGRIRCGLEPSGNSRFLVTVQDSGPGVAPEMRTVLFEPFCQGRAGMAGEFGGTGLGLAIVKEFVDLHGGTVSMSEAPGGGALFQVELPLLAPKGTYVRQDVALPQRVVPAVNVDVNEALLATELPYADSRQALDRPRVLVVEDNVEMGRFLSQILADEYRVEHAMDGSKALAAAIAEPPDLVVTDLMMPELSGDELVAEMRKQASLAQVPVLVLSARADDALRLELLASSVQDYVIKPFSVHELRVRVRNLIRMKSARDVLQKELASQNDDLGQLARQLIASRQELQRSLAAERASEQRWRVVFENSAVGIALTDTDGQFMAANPAFRRMLGYTEKELTRLSIESITPAEDRAIARLHIANLVGGKRREYRLEKRYSRKDGSAVWVDTSVSLIPGDGSRQSMLVGIVEDITERKRAEHALAQTEAELARVSRVTTMGELAASIAHEVNQPLAGVVANGHACLRWLAASPPNEQEAHEAVQRIIRDANRAGNVIARIRQFLKREEPQRTAIRPNEVVSEVISMVQDSLRSNRISLCEALAPNLPPVAADRVQLQQVILNLVMNAIEAMSLVEGRARVLMVTTQRNDQSAVHVAIRDTGVGLDTRQLERVFDAFYTTKPQGMGMGLAICRSIVETHGGQLWAMPNDGFGASFHFTFPIAASDGS</sequence>
<evidence type="ECO:0000313" key="16">
    <source>
        <dbReference type="Proteomes" id="UP000006798"/>
    </source>
</evidence>
<evidence type="ECO:0000256" key="2">
    <source>
        <dbReference type="ARBA" id="ARBA00012438"/>
    </source>
</evidence>
<dbReference type="HOGENOM" id="CLU_000445_82_2_4"/>
<organism evidence="15 16">
    <name type="scientific">Cupriavidus necator (strain ATCC 43291 / DSM 13513 / CCUG 52238 / LMG 8453 / N-1)</name>
    <name type="common">Ralstonia eutropha</name>
    <dbReference type="NCBI Taxonomy" id="1042878"/>
    <lineage>
        <taxon>Bacteria</taxon>
        <taxon>Pseudomonadati</taxon>
        <taxon>Pseudomonadota</taxon>
        <taxon>Betaproteobacteria</taxon>
        <taxon>Burkholderiales</taxon>
        <taxon>Burkholderiaceae</taxon>
        <taxon>Cupriavidus</taxon>
    </lineage>
</organism>
<dbReference type="SMART" id="SM00448">
    <property type="entry name" value="REC"/>
    <property type="match status" value="1"/>
</dbReference>
<dbReference type="InterPro" id="IPR013656">
    <property type="entry name" value="PAS_4"/>
</dbReference>
<evidence type="ECO:0000256" key="5">
    <source>
        <dbReference type="ARBA" id="ARBA00022741"/>
    </source>
</evidence>
<dbReference type="InterPro" id="IPR036097">
    <property type="entry name" value="HisK_dim/P_sf"/>
</dbReference>
<keyword evidence="6" id="KW-0418">Kinase</keyword>
<protein>
    <recommendedName>
        <fullName evidence="2">histidine kinase</fullName>
        <ecNumber evidence="2">2.7.13.3</ecNumber>
    </recommendedName>
</protein>
<dbReference type="FunFam" id="3.30.450.20:FF:000155">
    <property type="entry name" value="Sensor histidine kinase TodS"/>
    <property type="match status" value="1"/>
</dbReference>
<dbReference type="Proteomes" id="UP000006798">
    <property type="component" value="Plasmid pBB1"/>
</dbReference>
<dbReference type="InterPro" id="IPR000014">
    <property type="entry name" value="PAS"/>
</dbReference>
<reference evidence="15 16" key="1">
    <citation type="journal article" date="2011" name="J. Bacteriol.">
        <title>Complete genome sequence of the type strain Cupriavidus necator N-1.</title>
        <authorList>
            <person name="Poehlein A."/>
            <person name="Kusian B."/>
            <person name="Friedrich B."/>
            <person name="Daniel R."/>
            <person name="Bowien B."/>
        </authorList>
    </citation>
    <scope>NUCLEOTIDE SEQUENCE [LARGE SCALE GENOMIC DNA]</scope>
    <source>
        <strain evidence="16">ATCC 43291 / DSM 13513 / CCUG 52238 / LMG 8453 / N-1</strain>
        <plasmid evidence="15 16">pBB1</plasmid>
    </source>
</reference>
<dbReference type="Gene3D" id="3.30.450.20">
    <property type="entry name" value="PAS domain"/>
    <property type="match status" value="2"/>
</dbReference>
<dbReference type="Gene3D" id="3.40.50.2300">
    <property type="match status" value="1"/>
</dbReference>
<evidence type="ECO:0000259" key="13">
    <source>
        <dbReference type="PROSITE" id="PS50112"/>
    </source>
</evidence>
<dbReference type="InterPro" id="IPR005467">
    <property type="entry name" value="His_kinase_dom"/>
</dbReference>
<feature type="domain" description="PAC" evidence="14">
    <location>
        <begin position="144"/>
        <end position="198"/>
    </location>
</feature>
<feature type="domain" description="Response regulatory" evidence="12">
    <location>
        <begin position="487"/>
        <end position="602"/>
    </location>
</feature>
<dbReference type="InterPro" id="IPR003594">
    <property type="entry name" value="HATPase_dom"/>
</dbReference>
<dbReference type="FunFam" id="3.30.565.10:FF:000042">
    <property type="entry name" value="Two-component sensor histidine kinase KdpD"/>
    <property type="match status" value="1"/>
</dbReference>
<dbReference type="InterPro" id="IPR036890">
    <property type="entry name" value="HATPase_C_sf"/>
</dbReference>
<dbReference type="Pfam" id="PF00072">
    <property type="entry name" value="Response_reg"/>
    <property type="match status" value="1"/>
</dbReference>
<keyword evidence="5" id="KW-0547">Nucleotide-binding</keyword>
<dbReference type="EMBL" id="CP002879">
    <property type="protein sequence ID" value="AEI82640.1"/>
    <property type="molecule type" value="Genomic_DNA"/>
</dbReference>
<dbReference type="SUPFAM" id="SSF47384">
    <property type="entry name" value="Homodimeric domain of signal transducing histidine kinase"/>
    <property type="match status" value="2"/>
</dbReference>
<evidence type="ECO:0000256" key="6">
    <source>
        <dbReference type="ARBA" id="ARBA00022777"/>
    </source>
</evidence>
<feature type="modified residue" description="4-aspartylphosphate" evidence="9">
    <location>
        <position position="535"/>
    </location>
</feature>
<evidence type="ECO:0000256" key="9">
    <source>
        <dbReference type="PROSITE-ProRule" id="PRU00169"/>
    </source>
</evidence>
<evidence type="ECO:0000313" key="15">
    <source>
        <dbReference type="EMBL" id="AEI82640.1"/>
    </source>
</evidence>
<dbReference type="PROSITE" id="PS50112">
    <property type="entry name" value="PAS"/>
    <property type="match status" value="1"/>
</dbReference>
<evidence type="ECO:0000256" key="1">
    <source>
        <dbReference type="ARBA" id="ARBA00000085"/>
    </source>
</evidence>
<proteinExistence type="predicted"/>
<keyword evidence="10" id="KW-0175">Coiled coil</keyword>
<feature type="coiled-coil region" evidence="10">
    <location>
        <begin position="189"/>
        <end position="216"/>
    </location>
</feature>
<evidence type="ECO:0000256" key="8">
    <source>
        <dbReference type="ARBA" id="ARBA00023012"/>
    </source>
</evidence>
<dbReference type="SMART" id="SM00388">
    <property type="entry name" value="HisKA"/>
    <property type="match status" value="2"/>
</dbReference>
<dbReference type="InterPro" id="IPR004358">
    <property type="entry name" value="Sig_transdc_His_kin-like_C"/>
</dbReference>